<sequence length="95" mass="11057">MFYRPQDWYHAKRSLGEEIANLQLKFNSKRRCRILLIDIKCVKILDQEQIMYCGYEGGDGGKKFYGDGHGNGYSPPIRPSPSLYKGKKNELYIHI</sequence>
<feature type="non-terminal residue" evidence="1">
    <location>
        <position position="95"/>
    </location>
</feature>
<dbReference type="AlphaFoldDB" id="A0A5H2XLB8"/>
<dbReference type="EMBL" id="AP020988">
    <property type="protein sequence ID" value="BBN68937.1"/>
    <property type="molecule type" value="Genomic_DNA"/>
</dbReference>
<protein>
    <submittedName>
        <fullName evidence="1">Uncharacterized protein</fullName>
    </submittedName>
</protein>
<gene>
    <name evidence="1" type="ORF">Prudu_651S000200</name>
</gene>
<proteinExistence type="predicted"/>
<evidence type="ECO:0000313" key="1">
    <source>
        <dbReference type="EMBL" id="BBN68937.1"/>
    </source>
</evidence>
<reference evidence="1" key="1">
    <citation type="journal article" date="2019" name="Science">
        <title>Mutation of a bHLH transcription factor allowed almond domestication.</title>
        <authorList>
            <person name="Sanchez-Perez R."/>
            <person name="Pavan S."/>
            <person name="Mazzeo R."/>
            <person name="Moldovan C."/>
            <person name="Aiese Cigliano R."/>
            <person name="Del Cueto J."/>
            <person name="Ricciardi F."/>
            <person name="Lotti C."/>
            <person name="Ricciardi L."/>
            <person name="Dicenta F."/>
            <person name="Lopez-Marques R.L."/>
            <person name="Lindberg Moller B."/>
        </authorList>
    </citation>
    <scope>NUCLEOTIDE SEQUENCE</scope>
</reference>
<accession>A0A5H2XLB8</accession>
<name>A0A5H2XLB8_PRUDU</name>
<organism evidence="1">
    <name type="scientific">Prunus dulcis</name>
    <name type="common">Almond</name>
    <name type="synonym">Amygdalus dulcis</name>
    <dbReference type="NCBI Taxonomy" id="3755"/>
    <lineage>
        <taxon>Eukaryota</taxon>
        <taxon>Viridiplantae</taxon>
        <taxon>Streptophyta</taxon>
        <taxon>Embryophyta</taxon>
        <taxon>Tracheophyta</taxon>
        <taxon>Spermatophyta</taxon>
        <taxon>Magnoliopsida</taxon>
        <taxon>eudicotyledons</taxon>
        <taxon>Gunneridae</taxon>
        <taxon>Pentapetalae</taxon>
        <taxon>rosids</taxon>
        <taxon>fabids</taxon>
        <taxon>Rosales</taxon>
        <taxon>Rosaceae</taxon>
        <taxon>Amygdaloideae</taxon>
        <taxon>Amygdaleae</taxon>
        <taxon>Prunus</taxon>
    </lineage>
</organism>